<keyword evidence="3" id="KW-1185">Reference proteome</keyword>
<evidence type="ECO:0000313" key="3">
    <source>
        <dbReference type="Proteomes" id="UP001317705"/>
    </source>
</evidence>
<dbReference type="Pfam" id="PF07238">
    <property type="entry name" value="PilZ"/>
    <property type="match status" value="1"/>
</dbReference>
<dbReference type="InterPro" id="IPR009875">
    <property type="entry name" value="PilZ_domain"/>
</dbReference>
<dbReference type="Proteomes" id="UP001317705">
    <property type="component" value="Chromosome"/>
</dbReference>
<dbReference type="SUPFAM" id="SSF141371">
    <property type="entry name" value="PilZ domain-like"/>
    <property type="match status" value="1"/>
</dbReference>
<organism evidence="2 3">
    <name type="scientific">Geotalea uraniireducens</name>
    <dbReference type="NCBI Taxonomy" id="351604"/>
    <lineage>
        <taxon>Bacteria</taxon>
        <taxon>Pseudomonadati</taxon>
        <taxon>Thermodesulfobacteriota</taxon>
        <taxon>Desulfuromonadia</taxon>
        <taxon>Geobacterales</taxon>
        <taxon>Geobacteraceae</taxon>
        <taxon>Geotalea</taxon>
    </lineage>
</organism>
<evidence type="ECO:0000313" key="2">
    <source>
        <dbReference type="EMBL" id="BDV42010.1"/>
    </source>
</evidence>
<proteinExistence type="predicted"/>
<accession>A0ABN6VP56</accession>
<name>A0ABN6VP56_9BACT</name>
<reference evidence="2 3" key="1">
    <citation type="submission" date="2022-12" db="EMBL/GenBank/DDBJ databases">
        <title>Polyphasic characterization of Geotalea uranireducens NIT-SL11 newly isolated from a complex of sewage sludge and microbially reduced graphene oxide.</title>
        <authorList>
            <person name="Xie L."/>
            <person name="Yoshida N."/>
            <person name="Meng L."/>
        </authorList>
    </citation>
    <scope>NUCLEOTIDE SEQUENCE [LARGE SCALE GENOMIC DNA]</scope>
    <source>
        <strain evidence="2 3">NIT-SL11</strain>
    </source>
</reference>
<sequence length="121" mass="13370">MNTDKRQFNRVPFAAKAFVERDGERQEAVLMDVSLKGALLQLQSPADFGLGTGCTVSIQLESSEIVITFAGEVVHTRDNLIGLKLTTIDIESMIHLRSLIELNTADPEQVKKELSFLAKPN</sequence>
<dbReference type="PIRSF" id="PIRSF028141">
    <property type="entry name" value="C-di-GMP_BP_PA4608"/>
    <property type="match status" value="1"/>
</dbReference>
<evidence type="ECO:0000259" key="1">
    <source>
        <dbReference type="Pfam" id="PF07238"/>
    </source>
</evidence>
<protein>
    <recommendedName>
        <fullName evidence="1">PilZ domain-containing protein</fullName>
    </recommendedName>
</protein>
<dbReference type="Gene3D" id="2.40.10.220">
    <property type="entry name" value="predicted glycosyltransferase like domains"/>
    <property type="match status" value="1"/>
</dbReference>
<gene>
    <name evidence="2" type="ORF">GURASL_09330</name>
</gene>
<dbReference type="RefSeq" id="WP_282002199.1">
    <property type="nucleotide sequence ID" value="NZ_AP027151.1"/>
</dbReference>
<feature type="domain" description="PilZ" evidence="1">
    <location>
        <begin position="4"/>
        <end position="101"/>
    </location>
</feature>
<dbReference type="InterPro" id="IPR027021">
    <property type="entry name" value="C-di-GMP_BP_PA4608"/>
</dbReference>
<dbReference type="EMBL" id="AP027151">
    <property type="protein sequence ID" value="BDV42010.1"/>
    <property type="molecule type" value="Genomic_DNA"/>
</dbReference>